<dbReference type="PANTHER" id="PTHR46146:SF9">
    <property type="entry name" value="OS06G0151700 PROTEIN"/>
    <property type="match status" value="1"/>
</dbReference>
<sequence>MALWTGLGQAATVAQLVGADVGGLISMIMQATLTARQNRKECEQLARRVLMIAQLLPHVQDPEAAQQLAGLGDTLRDAHELVVSSQGRSAAYQFVMAGRQAERFKEVQSKIDFYLILFPVISHIGITRRLERIYNVLVQDDSTRADPSSQLPLSSQLQDSTEVTQEEVVPHGTQEFTLAEIMAYTNKFSCDNLISEGSHGNVYRGRLHDGREVAVKRMVNMQLTNLHEEFDTELAILSGLQHKHIIRLLGSCVTLSKDKRLQATTLKRKKGLLKRWRKEPEESEEPEVPERLIVYEYMENGTLFNHLHSDHGSSDLSHVTLSWKMRINVTYIYIVSIQKLINKV</sequence>
<evidence type="ECO:0000313" key="4">
    <source>
        <dbReference type="Proteomes" id="UP001231189"/>
    </source>
</evidence>
<feature type="region of interest" description="Disordered" evidence="1">
    <location>
        <begin position="143"/>
        <end position="162"/>
    </location>
</feature>
<evidence type="ECO:0000313" key="3">
    <source>
        <dbReference type="EMBL" id="KAK1613326.1"/>
    </source>
</evidence>
<comment type="caution">
    <text evidence="3">The sequence shown here is derived from an EMBL/GenBank/DDBJ whole genome shotgun (WGS) entry which is preliminary data.</text>
</comment>
<dbReference type="Pfam" id="PF07714">
    <property type="entry name" value="PK_Tyr_Ser-Thr"/>
    <property type="match status" value="1"/>
</dbReference>
<dbReference type="GO" id="GO:0004672">
    <property type="term" value="F:protein kinase activity"/>
    <property type="evidence" value="ECO:0007669"/>
    <property type="project" value="InterPro"/>
</dbReference>
<dbReference type="InterPro" id="IPR001245">
    <property type="entry name" value="Ser-Thr/Tyr_kinase_cat_dom"/>
</dbReference>
<accession>A0AAD8VPX0</accession>
<dbReference type="InterPro" id="IPR000719">
    <property type="entry name" value="Prot_kinase_dom"/>
</dbReference>
<dbReference type="EMBL" id="JAUUTY010000007">
    <property type="protein sequence ID" value="KAK1613326.1"/>
    <property type="molecule type" value="Genomic_DNA"/>
</dbReference>
<dbReference type="InterPro" id="IPR045766">
    <property type="entry name" value="MCAfunc"/>
</dbReference>
<dbReference type="Proteomes" id="UP001231189">
    <property type="component" value="Unassembled WGS sequence"/>
</dbReference>
<gene>
    <name evidence="3" type="ORF">QYE76_036999</name>
</gene>
<proteinExistence type="predicted"/>
<dbReference type="PROSITE" id="PS50011">
    <property type="entry name" value="PROTEIN_KINASE_DOM"/>
    <property type="match status" value="1"/>
</dbReference>
<dbReference type="CDD" id="cd21037">
    <property type="entry name" value="MLKL_NTD"/>
    <property type="match status" value="1"/>
</dbReference>
<dbReference type="InterPro" id="IPR036537">
    <property type="entry name" value="Adaptor_Cbl_N_dom_sf"/>
</dbReference>
<evidence type="ECO:0000256" key="1">
    <source>
        <dbReference type="SAM" id="MobiDB-lite"/>
    </source>
</evidence>
<dbReference type="InterPro" id="IPR059179">
    <property type="entry name" value="MLKL-like_MCAfunc"/>
</dbReference>
<dbReference type="GO" id="GO:0007166">
    <property type="term" value="P:cell surface receptor signaling pathway"/>
    <property type="evidence" value="ECO:0007669"/>
    <property type="project" value="InterPro"/>
</dbReference>
<dbReference type="Gene3D" id="3.30.200.20">
    <property type="entry name" value="Phosphorylase Kinase, domain 1"/>
    <property type="match status" value="1"/>
</dbReference>
<dbReference type="SUPFAM" id="SSF56112">
    <property type="entry name" value="Protein kinase-like (PK-like)"/>
    <property type="match status" value="1"/>
</dbReference>
<dbReference type="Pfam" id="PF19584">
    <property type="entry name" value="MCAfunc"/>
    <property type="match status" value="1"/>
</dbReference>
<evidence type="ECO:0000259" key="2">
    <source>
        <dbReference type="PROSITE" id="PS50011"/>
    </source>
</evidence>
<reference evidence="3" key="1">
    <citation type="submission" date="2023-07" db="EMBL/GenBank/DDBJ databases">
        <title>A chromosome-level genome assembly of Lolium multiflorum.</title>
        <authorList>
            <person name="Chen Y."/>
            <person name="Copetti D."/>
            <person name="Kolliker R."/>
            <person name="Studer B."/>
        </authorList>
    </citation>
    <scope>NUCLEOTIDE SEQUENCE</scope>
    <source>
        <strain evidence="3">02402/16</strain>
        <tissue evidence="3">Leaf</tissue>
    </source>
</reference>
<keyword evidence="4" id="KW-1185">Reference proteome</keyword>
<organism evidence="3 4">
    <name type="scientific">Lolium multiflorum</name>
    <name type="common">Italian ryegrass</name>
    <name type="synonym">Lolium perenne subsp. multiflorum</name>
    <dbReference type="NCBI Taxonomy" id="4521"/>
    <lineage>
        <taxon>Eukaryota</taxon>
        <taxon>Viridiplantae</taxon>
        <taxon>Streptophyta</taxon>
        <taxon>Embryophyta</taxon>
        <taxon>Tracheophyta</taxon>
        <taxon>Spermatophyta</taxon>
        <taxon>Magnoliopsida</taxon>
        <taxon>Liliopsida</taxon>
        <taxon>Poales</taxon>
        <taxon>Poaceae</taxon>
        <taxon>BOP clade</taxon>
        <taxon>Pooideae</taxon>
        <taxon>Poodae</taxon>
        <taxon>Poeae</taxon>
        <taxon>Poeae Chloroplast Group 2 (Poeae type)</taxon>
        <taxon>Loliodinae</taxon>
        <taxon>Loliinae</taxon>
        <taxon>Lolium</taxon>
    </lineage>
</organism>
<dbReference type="PANTHER" id="PTHR46146">
    <property type="entry name" value="SERINE/THREONINE-PROTEIN KINASE-LIKE PROTEIN CCR4"/>
    <property type="match status" value="1"/>
</dbReference>
<dbReference type="Gene3D" id="1.20.930.20">
    <property type="entry name" value="Adaptor protein Cbl, N-terminal domain"/>
    <property type="match status" value="1"/>
</dbReference>
<feature type="domain" description="Protein kinase" evidence="2">
    <location>
        <begin position="188"/>
        <end position="344"/>
    </location>
</feature>
<dbReference type="GO" id="GO:0005524">
    <property type="term" value="F:ATP binding"/>
    <property type="evidence" value="ECO:0007669"/>
    <property type="project" value="InterPro"/>
</dbReference>
<name>A0AAD8VPX0_LOLMU</name>
<dbReference type="AlphaFoldDB" id="A0AAD8VPX0"/>
<protein>
    <recommendedName>
        <fullName evidence="2">Protein kinase domain-containing protein</fullName>
    </recommendedName>
</protein>
<feature type="compositionally biased region" description="Low complexity" evidence="1">
    <location>
        <begin position="146"/>
        <end position="160"/>
    </location>
</feature>
<dbReference type="InterPro" id="IPR011009">
    <property type="entry name" value="Kinase-like_dom_sf"/>
</dbReference>